<dbReference type="Gene3D" id="3.40.50.1390">
    <property type="entry name" value="Resolvase, N-terminal catalytic domain"/>
    <property type="match status" value="1"/>
</dbReference>
<reference evidence="3 4" key="1">
    <citation type="submission" date="2022-04" db="EMBL/GenBank/DDBJ databases">
        <title>Gracilibacillus sp. isolated from saltern.</title>
        <authorList>
            <person name="Won M."/>
            <person name="Lee C.-M."/>
            <person name="Woen H.-Y."/>
            <person name="Kwon S.-W."/>
        </authorList>
    </citation>
    <scope>NUCLEOTIDE SEQUENCE [LARGE SCALE GENOMIC DNA]</scope>
    <source>
        <strain evidence="3 4">SSPM10-3</strain>
    </source>
</reference>
<name>A0ABY4GIG4_9BACI</name>
<accession>A0ABY4GIG4</accession>
<dbReference type="InterPro" id="IPR036162">
    <property type="entry name" value="Resolvase-like_N_sf"/>
</dbReference>
<dbReference type="PANTHER" id="PTHR30461">
    <property type="entry name" value="DNA-INVERTASE FROM LAMBDOID PROPHAGE"/>
    <property type="match status" value="1"/>
</dbReference>
<dbReference type="Proteomes" id="UP000831537">
    <property type="component" value="Chromosome"/>
</dbReference>
<proteinExistence type="inferred from homology"/>
<evidence type="ECO:0000313" key="4">
    <source>
        <dbReference type="Proteomes" id="UP000831537"/>
    </source>
</evidence>
<dbReference type="EMBL" id="CP095071">
    <property type="protein sequence ID" value="UOQ84143.1"/>
    <property type="molecule type" value="Genomic_DNA"/>
</dbReference>
<dbReference type="SMART" id="SM00857">
    <property type="entry name" value="Resolvase"/>
    <property type="match status" value="1"/>
</dbReference>
<gene>
    <name evidence="3" type="ORF">MUN87_15705</name>
</gene>
<dbReference type="InterPro" id="IPR006119">
    <property type="entry name" value="Resolv_N"/>
</dbReference>
<dbReference type="PANTHER" id="PTHR30461:SF26">
    <property type="entry name" value="RESOLVASE HOMOLOG YNEB"/>
    <property type="match status" value="1"/>
</dbReference>
<dbReference type="Pfam" id="PF00239">
    <property type="entry name" value="Resolvase"/>
    <property type="match status" value="1"/>
</dbReference>
<feature type="domain" description="Resolvase/invertase-type recombinase catalytic" evidence="2">
    <location>
        <begin position="1"/>
        <end position="133"/>
    </location>
</feature>
<evidence type="ECO:0000259" key="2">
    <source>
        <dbReference type="PROSITE" id="PS51736"/>
    </source>
</evidence>
<dbReference type="SUPFAM" id="SSF53041">
    <property type="entry name" value="Resolvase-like"/>
    <property type="match status" value="1"/>
</dbReference>
<dbReference type="RefSeq" id="WP_244741544.1">
    <property type="nucleotide sequence ID" value="NZ_CP095071.1"/>
</dbReference>
<evidence type="ECO:0000256" key="1">
    <source>
        <dbReference type="ARBA" id="ARBA00009913"/>
    </source>
</evidence>
<dbReference type="CDD" id="cd03768">
    <property type="entry name" value="SR_ResInv"/>
    <property type="match status" value="1"/>
</dbReference>
<organism evidence="3 4">
    <name type="scientific">Gracilibacillus salinarum</name>
    <dbReference type="NCBI Taxonomy" id="2932255"/>
    <lineage>
        <taxon>Bacteria</taxon>
        <taxon>Bacillati</taxon>
        <taxon>Bacillota</taxon>
        <taxon>Bacilli</taxon>
        <taxon>Bacillales</taxon>
        <taxon>Bacillaceae</taxon>
        <taxon>Gracilibacillus</taxon>
    </lineage>
</organism>
<dbReference type="Pfam" id="PF02796">
    <property type="entry name" value="HTH_7"/>
    <property type="match status" value="1"/>
</dbReference>
<dbReference type="PROSITE" id="PS51736">
    <property type="entry name" value="RECOMBINASES_3"/>
    <property type="match status" value="1"/>
</dbReference>
<dbReference type="InterPro" id="IPR050639">
    <property type="entry name" value="SSR_resolvase"/>
</dbReference>
<comment type="similarity">
    <text evidence="1">Belongs to the site-specific recombinase resolvase family.</text>
</comment>
<dbReference type="InterPro" id="IPR009057">
    <property type="entry name" value="Homeodomain-like_sf"/>
</dbReference>
<keyword evidence="4" id="KW-1185">Reference proteome</keyword>
<evidence type="ECO:0000313" key="3">
    <source>
        <dbReference type="EMBL" id="UOQ84143.1"/>
    </source>
</evidence>
<sequence>MIIGYMRPYHNDNNCEFQSTYLSGINCKKIFTEEHSFAKKREKLQEMMNSIEKDDIIVVTKLYIFADSTRHLMELLETLEMKGAYLQSIQEGIDTASDKGIYFTEMLKHLLHFQSDLISERTKKGLHEAKEKGVNSGRPRKADENVKKAIRMYQSKNYTLAEIKTKTGISKSTLYRYLER</sequence>
<dbReference type="InterPro" id="IPR006120">
    <property type="entry name" value="Resolvase_HTH_dom"/>
</dbReference>
<protein>
    <submittedName>
        <fullName evidence="3">Recombinase family protein</fullName>
    </submittedName>
</protein>
<dbReference type="SUPFAM" id="SSF46689">
    <property type="entry name" value="Homeodomain-like"/>
    <property type="match status" value="1"/>
</dbReference>
<dbReference type="Gene3D" id="1.10.10.60">
    <property type="entry name" value="Homeodomain-like"/>
    <property type="match status" value="1"/>
</dbReference>